<evidence type="ECO:0000256" key="1">
    <source>
        <dbReference type="SAM" id="MobiDB-lite"/>
    </source>
</evidence>
<sequence>PAAPLRLCLPARPLQPRSSRCDIKGTCLPTEVLRLLPSHQLVGGNTIGTRVPVHGQGDGEERPNVGVLGDGESEDGRGEVGGVVIDIEHLDLPLEQARAAVGVEVSDGHLELQEAGLSGQQVLALPQVLPVDGGLCGVDVPSLAIHTEVRGPHLQLVEVPHVR</sequence>
<protein>
    <submittedName>
        <fullName evidence="2">Uncharacterized protein</fullName>
    </submittedName>
</protein>
<reference evidence="2" key="2">
    <citation type="submission" date="2025-09" db="UniProtKB">
        <authorList>
            <consortium name="Ensembl"/>
        </authorList>
    </citation>
    <scope>IDENTIFICATION</scope>
</reference>
<reference evidence="2" key="1">
    <citation type="submission" date="2025-08" db="UniProtKB">
        <authorList>
            <consortium name="Ensembl"/>
        </authorList>
    </citation>
    <scope>IDENTIFICATION</scope>
</reference>
<dbReference type="Proteomes" id="UP000694396">
    <property type="component" value="Unplaced"/>
</dbReference>
<name>A0A8C3NXX1_9PASS</name>
<evidence type="ECO:0000313" key="3">
    <source>
        <dbReference type="Proteomes" id="UP000694396"/>
    </source>
</evidence>
<proteinExistence type="predicted"/>
<evidence type="ECO:0000313" key="2">
    <source>
        <dbReference type="Ensembl" id="ENSCRFP00000002088.1"/>
    </source>
</evidence>
<dbReference type="AlphaFoldDB" id="A0A8C3NXX1"/>
<organism evidence="2 3">
    <name type="scientific">Cyanoderma ruficeps</name>
    <name type="common">rufous-capped babbler</name>
    <dbReference type="NCBI Taxonomy" id="181631"/>
    <lineage>
        <taxon>Eukaryota</taxon>
        <taxon>Metazoa</taxon>
        <taxon>Chordata</taxon>
        <taxon>Craniata</taxon>
        <taxon>Vertebrata</taxon>
        <taxon>Euteleostomi</taxon>
        <taxon>Archelosauria</taxon>
        <taxon>Archosauria</taxon>
        <taxon>Dinosauria</taxon>
        <taxon>Saurischia</taxon>
        <taxon>Theropoda</taxon>
        <taxon>Coelurosauria</taxon>
        <taxon>Aves</taxon>
        <taxon>Neognathae</taxon>
        <taxon>Neoaves</taxon>
        <taxon>Telluraves</taxon>
        <taxon>Australaves</taxon>
        <taxon>Passeriformes</taxon>
        <taxon>Sylvioidea</taxon>
        <taxon>Timaliidae</taxon>
        <taxon>Cyanoderma</taxon>
    </lineage>
</organism>
<keyword evidence="3" id="KW-1185">Reference proteome</keyword>
<dbReference type="Ensembl" id="ENSCRFT00000002177.1">
    <property type="protein sequence ID" value="ENSCRFP00000002088.1"/>
    <property type="gene ID" value="ENSCRFG00000001737.1"/>
</dbReference>
<accession>A0A8C3NXX1</accession>
<feature type="region of interest" description="Disordered" evidence="1">
    <location>
        <begin position="50"/>
        <end position="73"/>
    </location>
</feature>